<organism evidence="1 2">
    <name type="scientific">Viridibacillus arenosi FSL R5-213</name>
    <dbReference type="NCBI Taxonomy" id="1227360"/>
    <lineage>
        <taxon>Bacteria</taxon>
        <taxon>Bacillati</taxon>
        <taxon>Bacillota</taxon>
        <taxon>Bacilli</taxon>
        <taxon>Bacillales</taxon>
        <taxon>Caryophanaceae</taxon>
        <taxon>Viridibacillus</taxon>
    </lineage>
</organism>
<reference evidence="1 2" key="1">
    <citation type="journal article" date="2014" name="BMC Genomics">
        <title>Genomic comparison of sporeforming bacilli isolated from milk.</title>
        <authorList>
            <person name="Moreno Switt A.I."/>
            <person name="Andrus A.D."/>
            <person name="Ranieri M.L."/>
            <person name="Orsi R.H."/>
            <person name="Ivy R."/>
            <person name="den Bakker H.C."/>
            <person name="Martin N.H."/>
            <person name="Wiedmann M."/>
            <person name="Boor K.J."/>
        </authorList>
    </citation>
    <scope>NUCLEOTIDE SEQUENCE [LARGE SCALE GENOMIC DNA]</scope>
    <source>
        <strain evidence="1 2">FSL R5-213</strain>
    </source>
</reference>
<dbReference type="EMBL" id="ASQA01000034">
    <property type="protein sequence ID" value="ETT82250.1"/>
    <property type="molecule type" value="Genomic_DNA"/>
</dbReference>
<dbReference type="PATRIC" id="fig|1227360.4.peg.2995"/>
<name>W4ENU6_9BACL</name>
<proteinExistence type="predicted"/>
<dbReference type="RefSeq" id="WP_038186785.1">
    <property type="nucleotide sequence ID" value="NZ_ASQA01000034.1"/>
</dbReference>
<keyword evidence="2" id="KW-1185">Reference proteome</keyword>
<sequence length="176" mass="20583">MKFYKILRQRKIKEENFCNLLDIQKYDYFTGNYPNSFAIKYNPDTYNQLLNNDVVFRAYKSRFIQQLFVTNQKFLAILNYSNFFNMEMAACLFVEDDNGIYLEEYDEISLESVEDVVGRYGFNIKEVTFITNDSKKSIVLQKNGIIGIDDGLTDSENSKLLNLIDTLNFGLEVIDT</sequence>
<accession>W4ENU6</accession>
<gene>
    <name evidence="1" type="ORF">C176_14707</name>
</gene>
<dbReference type="AlphaFoldDB" id="W4ENU6"/>
<dbReference type="eggNOG" id="ENOG502ZX38">
    <property type="taxonomic scope" value="Bacteria"/>
</dbReference>
<protein>
    <submittedName>
        <fullName evidence="1">Uncharacterized protein</fullName>
    </submittedName>
</protein>
<dbReference type="Proteomes" id="UP000019062">
    <property type="component" value="Unassembled WGS sequence"/>
</dbReference>
<comment type="caution">
    <text evidence="1">The sequence shown here is derived from an EMBL/GenBank/DDBJ whole genome shotgun (WGS) entry which is preliminary data.</text>
</comment>
<evidence type="ECO:0000313" key="2">
    <source>
        <dbReference type="Proteomes" id="UP000019062"/>
    </source>
</evidence>
<evidence type="ECO:0000313" key="1">
    <source>
        <dbReference type="EMBL" id="ETT82250.1"/>
    </source>
</evidence>